<sequence length="100" mass="10977">MKPYDYEALDQHGSPYIRPARIISELPWVQRKAALTKALPQIGKIVGLEPKQHLSFGLPIFKAFGLNAKEARKHPQASLLKLSGADISLDLVPGYGSLAE</sequence>
<dbReference type="Proteomes" id="UP000745663">
    <property type="component" value="Unassembled WGS sequence"/>
</dbReference>
<dbReference type="RefSeq" id="WP_203584506.1">
    <property type="nucleotide sequence ID" value="NZ_JACOPV010000008.1"/>
</dbReference>
<organism evidence="1 2">
    <name type="scientific">Pseudomonas arcuscaelestis</name>
    <dbReference type="NCBI Taxonomy" id="2710591"/>
    <lineage>
        <taxon>Bacteria</taxon>
        <taxon>Pseudomonadati</taxon>
        <taxon>Pseudomonadota</taxon>
        <taxon>Gammaproteobacteria</taxon>
        <taxon>Pseudomonadales</taxon>
        <taxon>Pseudomonadaceae</taxon>
        <taxon>Pseudomonas</taxon>
    </lineage>
</organism>
<evidence type="ECO:0000313" key="1">
    <source>
        <dbReference type="EMBL" id="MBM5458565.1"/>
    </source>
</evidence>
<evidence type="ECO:0000313" key="2">
    <source>
        <dbReference type="Proteomes" id="UP000745663"/>
    </source>
</evidence>
<gene>
    <name evidence="1" type="ORF">H8F21_13430</name>
</gene>
<proteinExistence type="predicted"/>
<reference evidence="1 2" key="1">
    <citation type="submission" date="2020-08" db="EMBL/GenBank/DDBJ databases">
        <title>Description of novel Pseudomonas species.</title>
        <authorList>
            <person name="Duman M."/>
            <person name="Mulet M."/>
            <person name="Altun S."/>
            <person name="Saticioglu I.B."/>
            <person name="Lalucat J."/>
            <person name="Garcia-Valdes E."/>
        </authorList>
    </citation>
    <scope>NUCLEOTIDE SEQUENCE [LARGE SCALE GENOMIC DNA]</scope>
    <source>
        <strain evidence="1 2">P66</strain>
    </source>
</reference>
<dbReference type="EMBL" id="JACOPV010000008">
    <property type="protein sequence ID" value="MBM5458565.1"/>
    <property type="molecule type" value="Genomic_DNA"/>
</dbReference>
<name>A0ABS2BY71_9PSED</name>
<accession>A0ABS2BY71</accession>
<comment type="caution">
    <text evidence="1">The sequence shown here is derived from an EMBL/GenBank/DDBJ whole genome shotgun (WGS) entry which is preliminary data.</text>
</comment>
<keyword evidence="2" id="KW-1185">Reference proteome</keyword>
<protein>
    <submittedName>
        <fullName evidence="1">Uncharacterized protein</fullName>
    </submittedName>
</protein>